<dbReference type="InterPro" id="IPR005031">
    <property type="entry name" value="COQ10_START"/>
</dbReference>
<keyword evidence="4" id="KW-1185">Reference proteome</keyword>
<dbReference type="EMBL" id="SJPS01000003">
    <property type="protein sequence ID" value="TWU27480.1"/>
    <property type="molecule type" value="Genomic_DNA"/>
</dbReference>
<proteinExistence type="inferred from homology"/>
<comment type="similarity">
    <text evidence="1">Belongs to the ribosome association toxin RatA family.</text>
</comment>
<sequence>MACEVRLPAAQNQVFDFFSDAFQLERLTPSWLNFSVLTPPPIDMHVGTLIDYRLRMHGIPLKWQSRIDCWDPPLQFSDVQMRGPYRFWEHLHTFEEDGDGTICRDEVHYNVFGGGLVHKLIVKPDLTKIFTYRTKVLQDIFANGTIPAAAELVSH</sequence>
<organism evidence="3 4">
    <name type="scientific">Bythopirellula polymerisocia</name>
    <dbReference type="NCBI Taxonomy" id="2528003"/>
    <lineage>
        <taxon>Bacteria</taxon>
        <taxon>Pseudomonadati</taxon>
        <taxon>Planctomycetota</taxon>
        <taxon>Planctomycetia</taxon>
        <taxon>Pirellulales</taxon>
        <taxon>Lacipirellulaceae</taxon>
        <taxon>Bythopirellula</taxon>
    </lineage>
</organism>
<protein>
    <submittedName>
        <fullName evidence="3">Polyketide cyclase / dehydrase and lipid transport</fullName>
    </submittedName>
</protein>
<dbReference type="SUPFAM" id="SSF55961">
    <property type="entry name" value="Bet v1-like"/>
    <property type="match status" value="1"/>
</dbReference>
<dbReference type="CDD" id="cd07820">
    <property type="entry name" value="SRPBCC_3"/>
    <property type="match status" value="1"/>
</dbReference>
<feature type="domain" description="Coenzyme Q-binding protein COQ10 START" evidence="2">
    <location>
        <begin position="8"/>
        <end position="123"/>
    </location>
</feature>
<evidence type="ECO:0000259" key="2">
    <source>
        <dbReference type="Pfam" id="PF03364"/>
    </source>
</evidence>
<evidence type="ECO:0000313" key="3">
    <source>
        <dbReference type="EMBL" id="TWU27480.1"/>
    </source>
</evidence>
<dbReference type="AlphaFoldDB" id="A0A5C6CSF4"/>
<dbReference type="Proteomes" id="UP000318437">
    <property type="component" value="Unassembled WGS sequence"/>
</dbReference>
<dbReference type="Pfam" id="PF03364">
    <property type="entry name" value="Polyketide_cyc"/>
    <property type="match status" value="1"/>
</dbReference>
<reference evidence="3 4" key="1">
    <citation type="submission" date="2019-02" db="EMBL/GenBank/DDBJ databases">
        <title>Deep-cultivation of Planctomycetes and their phenomic and genomic characterization uncovers novel biology.</title>
        <authorList>
            <person name="Wiegand S."/>
            <person name="Jogler M."/>
            <person name="Boedeker C."/>
            <person name="Pinto D."/>
            <person name="Vollmers J."/>
            <person name="Rivas-Marin E."/>
            <person name="Kohn T."/>
            <person name="Peeters S.H."/>
            <person name="Heuer A."/>
            <person name="Rast P."/>
            <person name="Oberbeckmann S."/>
            <person name="Bunk B."/>
            <person name="Jeske O."/>
            <person name="Meyerdierks A."/>
            <person name="Storesund J.E."/>
            <person name="Kallscheuer N."/>
            <person name="Luecker S."/>
            <person name="Lage O.M."/>
            <person name="Pohl T."/>
            <person name="Merkel B.J."/>
            <person name="Hornburger P."/>
            <person name="Mueller R.-W."/>
            <person name="Bruemmer F."/>
            <person name="Labrenz M."/>
            <person name="Spormann A.M."/>
            <person name="Op Den Camp H."/>
            <person name="Overmann J."/>
            <person name="Amann R."/>
            <person name="Jetten M.S.M."/>
            <person name="Mascher T."/>
            <person name="Medema M.H."/>
            <person name="Devos D.P."/>
            <person name="Kaster A.-K."/>
            <person name="Ovreas L."/>
            <person name="Rohde M."/>
            <person name="Galperin M.Y."/>
            <person name="Jogler C."/>
        </authorList>
    </citation>
    <scope>NUCLEOTIDE SEQUENCE [LARGE SCALE GENOMIC DNA]</scope>
    <source>
        <strain evidence="3 4">Pla144</strain>
    </source>
</reference>
<dbReference type="OrthoDB" id="9793552at2"/>
<comment type="caution">
    <text evidence="3">The sequence shown here is derived from an EMBL/GenBank/DDBJ whole genome shotgun (WGS) entry which is preliminary data.</text>
</comment>
<evidence type="ECO:0000256" key="1">
    <source>
        <dbReference type="ARBA" id="ARBA00008918"/>
    </source>
</evidence>
<evidence type="ECO:0000313" key="4">
    <source>
        <dbReference type="Proteomes" id="UP000318437"/>
    </source>
</evidence>
<accession>A0A5C6CSF4</accession>
<dbReference type="InterPro" id="IPR023393">
    <property type="entry name" value="START-like_dom_sf"/>
</dbReference>
<name>A0A5C6CSF4_9BACT</name>
<dbReference type="Gene3D" id="3.30.530.20">
    <property type="match status" value="1"/>
</dbReference>
<gene>
    <name evidence="3" type="ORF">Pla144_22540</name>
</gene>
<dbReference type="RefSeq" id="WP_146450681.1">
    <property type="nucleotide sequence ID" value="NZ_SJPS01000003.1"/>
</dbReference>